<dbReference type="InterPro" id="IPR031330">
    <property type="entry name" value="Gly_Hdrlase_35_cat"/>
</dbReference>
<keyword evidence="13" id="KW-1185">Reference proteome</keyword>
<keyword evidence="4" id="KW-0325">Glycoprotein</keyword>
<accession>A0A8R2A3X3</accession>
<evidence type="ECO:0000256" key="5">
    <source>
        <dbReference type="ARBA" id="ARBA00023295"/>
    </source>
</evidence>
<dbReference type="PIRSF" id="PIRSF006336">
    <property type="entry name" value="B-gal"/>
    <property type="match status" value="1"/>
</dbReference>
<dbReference type="GeneID" id="100160040"/>
<feature type="domain" description="Beta-galactosidase galactose-binding" evidence="11">
    <location>
        <begin position="539"/>
        <end position="604"/>
    </location>
</feature>
<dbReference type="Pfam" id="PF21317">
    <property type="entry name" value="BetaGal_ABD_1"/>
    <property type="match status" value="1"/>
</dbReference>
<evidence type="ECO:0000256" key="6">
    <source>
        <dbReference type="PIRSR" id="PIRSR006336-1"/>
    </source>
</evidence>
<dbReference type="FunFam" id="3.20.20.80:FF:000017">
    <property type="entry name" value="Beta-galactosidase"/>
    <property type="match status" value="1"/>
</dbReference>
<sequence length="630" mass="71908">MPTISVYCSLLALLLSFHFEYVNSDRKFYVDYEKNEFIKDGNIFRYVSGSLHYFRVPRPYWRDRIRKMKSAGLNAISFYVEWSFHEPYSGVYDFEGQADIEHFLTISKQENMNVLIRPGPFISAERDLGGHPYWLLKEKPSLHLRSSDPNYKKYIKRWFSVLMPKIVPFLYGNGGNIIMVQIENEYGHNDLGNCDKEYMLWLRDLFHHYVGEQAQLYTTDECNLSFLECGQIPNVYSTVDFAAVVNVTECFQHLRQVQKKGPLVNSEFYDGWVAFWDSPRPVRNTSDIIRVSKYFLEANVSFNFFMFHGGTNFGFSSGANTMGTTLDKSGYRPQLTSYDFTAPLDEAGDPTEKYHAIKQILKKADFPTSSTPKIAPKGNYGTVNMLPVVSLFDNVARRLNPVLNDVPLCFEDMDINHGLVLYETNLPPIGGLTKLPLVIKSLGDRAIIFLNNVKLGVMSRSNSNTTMEISVIGNNQKLSILVENQGRINDKRFLEDRKGILSNVTLGKHILGPWVMTGYPLNETSWLETQNIQPNVKPPAFYKGVFVIPQDKKHPKPLDTFLDTSGWSKGVAFINGINIGRYWPAVGPQITLYVPAPYLVLGLNTIVMVELEGSSEDFTVKLVDKHRLDW</sequence>
<dbReference type="Gene3D" id="3.20.20.80">
    <property type="entry name" value="Glycosidases"/>
    <property type="match status" value="1"/>
</dbReference>
<organism evidence="12 13">
    <name type="scientific">Acyrthosiphon pisum</name>
    <name type="common">Pea aphid</name>
    <dbReference type="NCBI Taxonomy" id="7029"/>
    <lineage>
        <taxon>Eukaryota</taxon>
        <taxon>Metazoa</taxon>
        <taxon>Ecdysozoa</taxon>
        <taxon>Arthropoda</taxon>
        <taxon>Hexapoda</taxon>
        <taxon>Insecta</taxon>
        <taxon>Pterygota</taxon>
        <taxon>Neoptera</taxon>
        <taxon>Paraneoptera</taxon>
        <taxon>Hemiptera</taxon>
        <taxon>Sternorrhyncha</taxon>
        <taxon>Aphidomorpha</taxon>
        <taxon>Aphidoidea</taxon>
        <taxon>Aphididae</taxon>
        <taxon>Macrosiphini</taxon>
        <taxon>Acyrthosiphon</taxon>
    </lineage>
</organism>
<comment type="similarity">
    <text evidence="1 7">Belongs to the glycosyl hydrolase 35 family.</text>
</comment>
<feature type="signal peptide" evidence="8">
    <location>
        <begin position="1"/>
        <end position="24"/>
    </location>
</feature>
<feature type="active site" description="Proton donor" evidence="6">
    <location>
        <position position="185"/>
    </location>
</feature>
<dbReference type="InterPro" id="IPR026283">
    <property type="entry name" value="B-gal_1-like"/>
</dbReference>
<keyword evidence="5" id="KW-0326">Glycosidase</keyword>
<dbReference type="EnsemblMetazoa" id="XM_001947335.5">
    <property type="protein sequence ID" value="XP_001947370.2"/>
    <property type="gene ID" value="LOC100160040"/>
</dbReference>
<dbReference type="SUPFAM" id="SSF49785">
    <property type="entry name" value="Galactose-binding domain-like"/>
    <property type="match status" value="1"/>
</dbReference>
<evidence type="ECO:0000313" key="13">
    <source>
        <dbReference type="Proteomes" id="UP000007819"/>
    </source>
</evidence>
<dbReference type="InterPro" id="IPR017853">
    <property type="entry name" value="GH"/>
</dbReference>
<keyword evidence="3" id="KW-0378">Hydrolase</keyword>
<evidence type="ECO:0000313" key="12">
    <source>
        <dbReference type="EnsemblMetazoa" id="XP_001947370.2"/>
    </source>
</evidence>
<evidence type="ECO:0000256" key="2">
    <source>
        <dbReference type="ARBA" id="ARBA00022729"/>
    </source>
</evidence>
<dbReference type="Pfam" id="PF01301">
    <property type="entry name" value="Glyco_hydro_35"/>
    <property type="match status" value="1"/>
</dbReference>
<dbReference type="Pfam" id="PF21467">
    <property type="entry name" value="BetaGal_gal-bd"/>
    <property type="match status" value="1"/>
</dbReference>
<dbReference type="InterPro" id="IPR008979">
    <property type="entry name" value="Galactose-bd-like_sf"/>
</dbReference>
<feature type="chain" id="PRO_5035776729" description="Beta-galactosidase" evidence="8">
    <location>
        <begin position="25"/>
        <end position="630"/>
    </location>
</feature>
<feature type="active site" description="Nucleophile" evidence="6">
    <location>
        <position position="267"/>
    </location>
</feature>
<evidence type="ECO:0000259" key="10">
    <source>
        <dbReference type="Pfam" id="PF21317"/>
    </source>
</evidence>
<dbReference type="Proteomes" id="UP000007819">
    <property type="component" value="Chromosome A3"/>
</dbReference>
<dbReference type="SUPFAM" id="SSF51445">
    <property type="entry name" value="(Trans)glycosidases"/>
    <property type="match status" value="1"/>
</dbReference>
<reference evidence="13" key="1">
    <citation type="submission" date="2010-06" db="EMBL/GenBank/DDBJ databases">
        <authorList>
            <person name="Jiang H."/>
            <person name="Abraham K."/>
            <person name="Ali S."/>
            <person name="Alsbrooks S.L."/>
            <person name="Anim B.N."/>
            <person name="Anosike U.S."/>
            <person name="Attaway T."/>
            <person name="Bandaranaike D.P."/>
            <person name="Battles P.K."/>
            <person name="Bell S.N."/>
            <person name="Bell A.V."/>
            <person name="Beltran B."/>
            <person name="Bickham C."/>
            <person name="Bustamante Y."/>
            <person name="Caleb T."/>
            <person name="Canada A."/>
            <person name="Cardenas V."/>
            <person name="Carter K."/>
            <person name="Chacko J."/>
            <person name="Chandrabose M.N."/>
            <person name="Chavez D."/>
            <person name="Chavez A."/>
            <person name="Chen L."/>
            <person name="Chu H.-S."/>
            <person name="Claassen K.J."/>
            <person name="Cockrell R."/>
            <person name="Collins M."/>
            <person name="Cooper J.A."/>
            <person name="Cree A."/>
            <person name="Curry S.M."/>
            <person name="Da Y."/>
            <person name="Dao M.D."/>
            <person name="Das B."/>
            <person name="Davila M.-L."/>
            <person name="Davy-Carroll L."/>
            <person name="Denson S."/>
            <person name="Dinh H."/>
            <person name="Ebong V.E."/>
            <person name="Edwards J.R."/>
            <person name="Egan A."/>
            <person name="El-Daye J."/>
            <person name="Escobedo L."/>
            <person name="Fernandez S."/>
            <person name="Fernando P.R."/>
            <person name="Flagg N."/>
            <person name="Forbes L.D."/>
            <person name="Fowler R.G."/>
            <person name="Fu Q."/>
            <person name="Gabisi R.A."/>
            <person name="Ganer J."/>
            <person name="Garbino Pronczuk A."/>
            <person name="Garcia R.M."/>
            <person name="Garner T."/>
            <person name="Garrett T.E."/>
            <person name="Gonzalez D.A."/>
            <person name="Hamid H."/>
            <person name="Hawkins E.S."/>
            <person name="Hirani K."/>
            <person name="Hogues M.E."/>
            <person name="Hollins B."/>
            <person name="Hsiao C.-H."/>
            <person name="Jabil R."/>
            <person name="James M.L."/>
            <person name="Jhangiani S.N."/>
            <person name="Johnson B."/>
            <person name="Johnson Q."/>
            <person name="Joshi V."/>
            <person name="Kalu J.B."/>
            <person name="Kam C."/>
            <person name="Kashfia A."/>
            <person name="Keebler J."/>
            <person name="Kisamo H."/>
            <person name="Kovar C.L."/>
            <person name="Lago L.A."/>
            <person name="Lai C.-Y."/>
            <person name="Laidlaw J."/>
            <person name="Lara F."/>
            <person name="Le T.-K."/>
            <person name="Lee S.L."/>
            <person name="Legall F.H."/>
            <person name="Lemon S.J."/>
            <person name="Lewis L.R."/>
            <person name="Li B."/>
            <person name="Liu Y."/>
            <person name="Liu Y.-S."/>
            <person name="Lopez J."/>
            <person name="Lozado R.J."/>
            <person name="Lu J."/>
            <person name="Madu R.C."/>
            <person name="Maheshwari M."/>
            <person name="Maheshwari R."/>
            <person name="Malloy K."/>
            <person name="Martinez E."/>
            <person name="Mathew T."/>
            <person name="Mercado I.C."/>
            <person name="Mercado C."/>
            <person name="Meyer B."/>
            <person name="Montgomery K."/>
            <person name="Morgan M.B."/>
            <person name="Munidasa M."/>
            <person name="Nazareth L.V."/>
            <person name="Nelson J."/>
            <person name="Ng B.M."/>
            <person name="Nguyen N.B."/>
            <person name="Nguyen P.Q."/>
            <person name="Nguyen T."/>
            <person name="Obregon M."/>
            <person name="Okwuonu G.O."/>
            <person name="Onwere C.G."/>
            <person name="Orozco G."/>
            <person name="Parra A."/>
            <person name="Patel S."/>
            <person name="Patil S."/>
            <person name="Perez A."/>
            <person name="Perez Y."/>
            <person name="Pham C."/>
            <person name="Primus E.L."/>
            <person name="Pu L.-L."/>
            <person name="Puazo M."/>
            <person name="Qin X."/>
            <person name="Quiroz J.B."/>
            <person name="Reese J."/>
            <person name="Richards S."/>
            <person name="Rives C.M."/>
            <person name="Robberts R."/>
            <person name="Ruiz S.J."/>
            <person name="Ruiz M.J."/>
            <person name="Santibanez J."/>
            <person name="Schneider B.W."/>
            <person name="Sisson I."/>
            <person name="Smith M."/>
            <person name="Sodergren E."/>
            <person name="Song X.-Z."/>
            <person name="Song B.B."/>
            <person name="Summersgill H."/>
            <person name="Thelus R."/>
            <person name="Thornton R.D."/>
            <person name="Trejos Z.Y."/>
            <person name="Usmani K."/>
            <person name="Vattathil S."/>
            <person name="Villasana D."/>
            <person name="Walker D.L."/>
            <person name="Wang S."/>
            <person name="Wang K."/>
            <person name="White C.S."/>
            <person name="Williams A.C."/>
            <person name="Williamson J."/>
            <person name="Wilson K."/>
            <person name="Woghiren I.O."/>
            <person name="Woodworth J.R."/>
            <person name="Worley K.C."/>
            <person name="Wright R.A."/>
            <person name="Wu W."/>
            <person name="Young L."/>
            <person name="Zhang L."/>
            <person name="Zhang J."/>
            <person name="Zhu Y."/>
            <person name="Muzny D.M."/>
            <person name="Weinstock G."/>
            <person name="Gibbs R.A."/>
        </authorList>
    </citation>
    <scope>NUCLEOTIDE SEQUENCE [LARGE SCALE GENOMIC DNA]</scope>
    <source>
        <strain evidence="13">LSR1</strain>
    </source>
</reference>
<dbReference type="InterPro" id="IPR048913">
    <property type="entry name" value="BetaGal_gal-bd"/>
</dbReference>
<evidence type="ECO:0008006" key="14">
    <source>
        <dbReference type="Google" id="ProtNLM"/>
    </source>
</evidence>
<dbReference type="RefSeq" id="XP_001947370.2">
    <property type="nucleotide sequence ID" value="XM_001947335.4"/>
</dbReference>
<reference evidence="12" key="2">
    <citation type="submission" date="2022-06" db="UniProtKB">
        <authorList>
            <consortium name="EnsemblMetazoa"/>
        </authorList>
    </citation>
    <scope>IDENTIFICATION</scope>
</reference>
<dbReference type="GO" id="GO:0004565">
    <property type="term" value="F:beta-galactosidase activity"/>
    <property type="evidence" value="ECO:0007669"/>
    <property type="project" value="InterPro"/>
</dbReference>
<evidence type="ECO:0000256" key="8">
    <source>
        <dbReference type="SAM" id="SignalP"/>
    </source>
</evidence>
<dbReference type="AlphaFoldDB" id="A0A8R2A3X3"/>
<dbReference type="OrthoDB" id="1657402at2759"/>
<evidence type="ECO:0000256" key="3">
    <source>
        <dbReference type="ARBA" id="ARBA00022801"/>
    </source>
</evidence>
<feature type="domain" description="Glycoside hydrolase 35 catalytic" evidence="9">
    <location>
        <begin position="36"/>
        <end position="363"/>
    </location>
</feature>
<evidence type="ECO:0000256" key="7">
    <source>
        <dbReference type="RuleBase" id="RU003679"/>
    </source>
</evidence>
<evidence type="ECO:0000259" key="9">
    <source>
        <dbReference type="Pfam" id="PF01301"/>
    </source>
</evidence>
<dbReference type="Gene3D" id="2.60.120.260">
    <property type="entry name" value="Galactose-binding domain-like"/>
    <property type="match status" value="2"/>
</dbReference>
<feature type="domain" description="Beta-galactosidase 1-like first all-beta" evidence="10">
    <location>
        <begin position="407"/>
        <end position="521"/>
    </location>
</feature>
<keyword evidence="2 8" id="KW-0732">Signal</keyword>
<dbReference type="KEGG" id="api:100160040"/>
<dbReference type="InterPro" id="IPR048912">
    <property type="entry name" value="BetaGal1-like_ABD1"/>
</dbReference>
<evidence type="ECO:0000256" key="4">
    <source>
        <dbReference type="ARBA" id="ARBA00023180"/>
    </source>
</evidence>
<dbReference type="PANTHER" id="PTHR23421">
    <property type="entry name" value="BETA-GALACTOSIDASE RELATED"/>
    <property type="match status" value="1"/>
</dbReference>
<evidence type="ECO:0000256" key="1">
    <source>
        <dbReference type="ARBA" id="ARBA00009809"/>
    </source>
</evidence>
<dbReference type="GO" id="GO:0005975">
    <property type="term" value="P:carbohydrate metabolic process"/>
    <property type="evidence" value="ECO:0007669"/>
    <property type="project" value="InterPro"/>
</dbReference>
<name>A0A8R2A3X3_ACYPI</name>
<protein>
    <recommendedName>
        <fullName evidence="14">Beta-galactosidase</fullName>
    </recommendedName>
</protein>
<proteinExistence type="inferred from homology"/>
<dbReference type="PRINTS" id="PR00742">
    <property type="entry name" value="GLHYDRLASE35"/>
</dbReference>
<evidence type="ECO:0000259" key="11">
    <source>
        <dbReference type="Pfam" id="PF21467"/>
    </source>
</evidence>
<dbReference type="InterPro" id="IPR001944">
    <property type="entry name" value="Glycoside_Hdrlase_35"/>
</dbReference>